<evidence type="ECO:0000256" key="2">
    <source>
        <dbReference type="ARBA" id="ARBA00023125"/>
    </source>
</evidence>
<proteinExistence type="predicted"/>
<evidence type="ECO:0000256" key="1">
    <source>
        <dbReference type="ARBA" id="ARBA00023015"/>
    </source>
</evidence>
<evidence type="ECO:0000259" key="4">
    <source>
        <dbReference type="PROSITE" id="PS51118"/>
    </source>
</evidence>
<comment type="caution">
    <text evidence="5">The sequence shown here is derived from an EMBL/GenBank/DDBJ whole genome shotgun (WGS) entry which is preliminary data.</text>
</comment>
<dbReference type="Gene3D" id="1.10.10.10">
    <property type="entry name" value="Winged helix-like DNA-binding domain superfamily/Winged helix DNA-binding domain"/>
    <property type="match status" value="1"/>
</dbReference>
<protein>
    <submittedName>
        <fullName evidence="5">Helix-turn-helix domain-containing protein</fullName>
    </submittedName>
</protein>
<feature type="domain" description="HTH hxlR-type" evidence="4">
    <location>
        <begin position="11"/>
        <end position="108"/>
    </location>
</feature>
<accession>A0ABT7AIC7</accession>
<evidence type="ECO:0000313" key="5">
    <source>
        <dbReference type="EMBL" id="MDJ1158544.1"/>
    </source>
</evidence>
<evidence type="ECO:0000256" key="3">
    <source>
        <dbReference type="ARBA" id="ARBA00023163"/>
    </source>
</evidence>
<sequence length="172" mass="18988">MQRTSFHDALCPIARGLDEIGEWWSLLILRDAFRGLTRFDEFQRSLGIAPNMLTRRLQRLAEAGLFVRKAYQERPVRYAYVLTEKGRALFPVIAALAAWGEEWVPRGTGFTLRSRDTGAPVRPLLTDALSGRAISPAHVELTLSAEEKAAPVSAPVHPAAAAAARAKESTHE</sequence>
<dbReference type="SUPFAM" id="SSF46785">
    <property type="entry name" value="Winged helix' DNA-binding domain"/>
    <property type="match status" value="1"/>
</dbReference>
<keyword evidence="1" id="KW-0805">Transcription regulation</keyword>
<name>A0ABT7AIC7_9HYPH</name>
<gene>
    <name evidence="5" type="ORF">QNA08_09885</name>
</gene>
<dbReference type="InterPro" id="IPR002577">
    <property type="entry name" value="HTH_HxlR"/>
</dbReference>
<keyword evidence="3" id="KW-0804">Transcription</keyword>
<dbReference type="EMBL" id="JASJEV010000005">
    <property type="protein sequence ID" value="MDJ1158544.1"/>
    <property type="molecule type" value="Genomic_DNA"/>
</dbReference>
<dbReference type="PROSITE" id="PS51118">
    <property type="entry name" value="HTH_HXLR"/>
    <property type="match status" value="1"/>
</dbReference>
<dbReference type="PANTHER" id="PTHR33204">
    <property type="entry name" value="TRANSCRIPTIONAL REGULATOR, MARR FAMILY"/>
    <property type="match status" value="1"/>
</dbReference>
<evidence type="ECO:0000313" key="6">
    <source>
        <dbReference type="Proteomes" id="UP001321492"/>
    </source>
</evidence>
<dbReference type="PANTHER" id="PTHR33204:SF17">
    <property type="entry name" value="TRANSCRIPTIONAL REGULATORY PROTEIN"/>
    <property type="match status" value="1"/>
</dbReference>
<reference evidence="5 6" key="1">
    <citation type="submission" date="2023-05" db="EMBL/GenBank/DDBJ databases">
        <title>Chelatococcus sp. nov., a moderately thermophilic bacterium isolated from hot spring microbial mat.</title>
        <authorList>
            <person name="Hu C.-J."/>
            <person name="Li W.-J."/>
        </authorList>
    </citation>
    <scope>NUCLEOTIDE SEQUENCE [LARGE SCALE GENOMIC DNA]</scope>
    <source>
        <strain evidence="5 6">SYSU G07232</strain>
    </source>
</reference>
<dbReference type="InterPro" id="IPR036390">
    <property type="entry name" value="WH_DNA-bd_sf"/>
</dbReference>
<dbReference type="Pfam" id="PF01638">
    <property type="entry name" value="HxlR"/>
    <property type="match status" value="1"/>
</dbReference>
<keyword evidence="6" id="KW-1185">Reference proteome</keyword>
<keyword evidence="2" id="KW-0238">DNA-binding</keyword>
<dbReference type="RefSeq" id="WP_283740533.1">
    <property type="nucleotide sequence ID" value="NZ_JASJEV010000005.1"/>
</dbReference>
<dbReference type="InterPro" id="IPR036388">
    <property type="entry name" value="WH-like_DNA-bd_sf"/>
</dbReference>
<organism evidence="5 6">
    <name type="scientific">Chelatococcus albus</name>
    <dbReference type="NCBI Taxonomy" id="3047466"/>
    <lineage>
        <taxon>Bacteria</taxon>
        <taxon>Pseudomonadati</taxon>
        <taxon>Pseudomonadota</taxon>
        <taxon>Alphaproteobacteria</taxon>
        <taxon>Hyphomicrobiales</taxon>
        <taxon>Chelatococcaceae</taxon>
        <taxon>Chelatococcus</taxon>
    </lineage>
</organism>
<dbReference type="Proteomes" id="UP001321492">
    <property type="component" value="Unassembled WGS sequence"/>
</dbReference>